<protein>
    <submittedName>
        <fullName evidence="8">HAMP domain-containing protein</fullName>
    </submittedName>
</protein>
<dbReference type="PROSITE" id="PS50111">
    <property type="entry name" value="CHEMOTAXIS_TRANSDUC_2"/>
    <property type="match status" value="1"/>
</dbReference>
<feature type="transmembrane region" description="Helical" evidence="5">
    <location>
        <begin position="378"/>
        <end position="402"/>
    </location>
</feature>
<keyword evidence="1" id="KW-0145">Chemotaxis</keyword>
<dbReference type="SMART" id="SM00283">
    <property type="entry name" value="MA"/>
    <property type="match status" value="1"/>
</dbReference>
<evidence type="ECO:0000259" key="6">
    <source>
        <dbReference type="PROSITE" id="PS50111"/>
    </source>
</evidence>
<dbReference type="InterPro" id="IPR004089">
    <property type="entry name" value="MCPsignal_dom"/>
</dbReference>
<keyword evidence="9" id="KW-1185">Reference proteome</keyword>
<dbReference type="SUPFAM" id="SSF103190">
    <property type="entry name" value="Sensory domain-like"/>
    <property type="match status" value="1"/>
</dbReference>
<dbReference type="PANTHER" id="PTHR32089">
    <property type="entry name" value="METHYL-ACCEPTING CHEMOTAXIS PROTEIN MCPB"/>
    <property type="match status" value="1"/>
</dbReference>
<dbReference type="GO" id="GO:0016020">
    <property type="term" value="C:membrane"/>
    <property type="evidence" value="ECO:0007669"/>
    <property type="project" value="InterPro"/>
</dbReference>
<proteinExistence type="inferred from homology"/>
<dbReference type="Gene3D" id="6.10.340.10">
    <property type="match status" value="1"/>
</dbReference>
<keyword evidence="5" id="KW-1133">Transmembrane helix</keyword>
<dbReference type="InterPro" id="IPR003660">
    <property type="entry name" value="HAMP_dom"/>
</dbReference>
<dbReference type="InterPro" id="IPR029151">
    <property type="entry name" value="Sensor-like_sf"/>
</dbReference>
<dbReference type="GO" id="GO:0007165">
    <property type="term" value="P:signal transduction"/>
    <property type="evidence" value="ECO:0007669"/>
    <property type="project" value="UniProtKB-KW"/>
</dbReference>
<feature type="domain" description="HAMP" evidence="7">
    <location>
        <begin position="486"/>
        <end position="519"/>
    </location>
</feature>
<dbReference type="RefSeq" id="WP_229639402.1">
    <property type="nucleotide sequence ID" value="NZ_JADWDC010000008.1"/>
</dbReference>
<organism evidence="8 9">
    <name type="scientific">Waterburya agarophytonicola KI4</name>
    <dbReference type="NCBI Taxonomy" id="2874699"/>
    <lineage>
        <taxon>Bacteria</taxon>
        <taxon>Bacillati</taxon>
        <taxon>Cyanobacteriota</taxon>
        <taxon>Cyanophyceae</taxon>
        <taxon>Pleurocapsales</taxon>
        <taxon>Hyellaceae</taxon>
        <taxon>Waterburya</taxon>
        <taxon>Waterburya agarophytonicola</taxon>
    </lineage>
</organism>
<dbReference type="Proteomes" id="UP000729733">
    <property type="component" value="Unassembled WGS sequence"/>
</dbReference>
<name>A0A964BR92_9CYAN</name>
<dbReference type="PROSITE" id="PS50885">
    <property type="entry name" value="HAMP"/>
    <property type="match status" value="2"/>
</dbReference>
<evidence type="ECO:0000256" key="2">
    <source>
        <dbReference type="ARBA" id="ARBA00023224"/>
    </source>
</evidence>
<comment type="caution">
    <text evidence="8">The sequence shown here is derived from an EMBL/GenBank/DDBJ whole genome shotgun (WGS) entry which is preliminary data.</text>
</comment>
<dbReference type="Pfam" id="PF00015">
    <property type="entry name" value="MCPsignal"/>
    <property type="match status" value="1"/>
</dbReference>
<dbReference type="CDD" id="cd11386">
    <property type="entry name" value="MCP_signal"/>
    <property type="match status" value="1"/>
</dbReference>
<feature type="domain" description="Methyl-accepting transducer" evidence="6">
    <location>
        <begin position="524"/>
        <end position="760"/>
    </location>
</feature>
<feature type="domain" description="HAMP" evidence="7">
    <location>
        <begin position="402"/>
        <end position="454"/>
    </location>
</feature>
<dbReference type="Gene3D" id="3.30.450.20">
    <property type="entry name" value="PAS domain"/>
    <property type="match status" value="1"/>
</dbReference>
<dbReference type="SUPFAM" id="SSF58104">
    <property type="entry name" value="Methyl-accepting chemotaxis protein (MCP) signaling domain"/>
    <property type="match status" value="1"/>
</dbReference>
<comment type="similarity">
    <text evidence="3">Belongs to the methyl-accepting chemotaxis (MCP) protein family.</text>
</comment>
<dbReference type="Pfam" id="PF00672">
    <property type="entry name" value="HAMP"/>
    <property type="match status" value="1"/>
</dbReference>
<evidence type="ECO:0000256" key="3">
    <source>
        <dbReference type="ARBA" id="ARBA00029447"/>
    </source>
</evidence>
<dbReference type="SMART" id="SM00304">
    <property type="entry name" value="HAMP"/>
    <property type="match status" value="2"/>
</dbReference>
<gene>
    <name evidence="8" type="ORF">I4641_05135</name>
</gene>
<reference evidence="8" key="1">
    <citation type="journal article" date="2021" name="Antonie Van Leeuwenhoek">
        <title>Draft genome and description of Waterburya agarophytonicola gen. nov. sp. nov. (Pleurocapsales, Cyanobacteria): a seaweed symbiont.</title>
        <authorList>
            <person name="Bonthond G."/>
            <person name="Shalygin S."/>
            <person name="Bayer T."/>
            <person name="Weinberger F."/>
        </authorList>
    </citation>
    <scope>NUCLEOTIDE SEQUENCE</scope>
    <source>
        <strain evidence="8">KI4</strain>
    </source>
</reference>
<evidence type="ECO:0000313" key="9">
    <source>
        <dbReference type="Proteomes" id="UP000729733"/>
    </source>
</evidence>
<evidence type="ECO:0000256" key="5">
    <source>
        <dbReference type="SAM" id="Phobius"/>
    </source>
</evidence>
<feature type="transmembrane region" description="Helical" evidence="5">
    <location>
        <begin position="95"/>
        <end position="114"/>
    </location>
</feature>
<evidence type="ECO:0000259" key="7">
    <source>
        <dbReference type="PROSITE" id="PS50885"/>
    </source>
</evidence>
<dbReference type="AlphaFoldDB" id="A0A964BR92"/>
<evidence type="ECO:0000256" key="4">
    <source>
        <dbReference type="PROSITE-ProRule" id="PRU00284"/>
    </source>
</evidence>
<accession>A0A964BR92</accession>
<keyword evidence="5" id="KW-0812">Transmembrane</keyword>
<keyword evidence="5" id="KW-0472">Membrane</keyword>
<dbReference type="CDD" id="cd12914">
    <property type="entry name" value="PDC1_DGC_like"/>
    <property type="match status" value="1"/>
</dbReference>
<evidence type="ECO:0000313" key="8">
    <source>
        <dbReference type="EMBL" id="MCC0176360.1"/>
    </source>
</evidence>
<evidence type="ECO:0000256" key="1">
    <source>
        <dbReference type="ARBA" id="ARBA00022500"/>
    </source>
</evidence>
<keyword evidence="2 4" id="KW-0807">Transducer</keyword>
<dbReference type="EMBL" id="JADWDC010000008">
    <property type="protein sequence ID" value="MCC0176360.1"/>
    <property type="molecule type" value="Genomic_DNA"/>
</dbReference>
<sequence>MSDLFELENNNTDELVGKIVQASSLESKGEIAQAIALYQEIAQQDPSGNYGDVAREALNNLQDGSTSENRDIISPVEAKVSYGLWDRFNLRSRTTLILIGISAFSTIAVSSIAYKFANGSMTEQITLAEQKAAVQVADKVAFYMRERFGDIQIMSNLTILTNPELRSRTNFKDKQAALDSFIKAYTIYDSLAFFDLNGDVISQSTGTPLKNHSSRSYFQAAIKENKPVLSQPILSKSSGIMAVYLAAPVKDSTTGKNIGVIRARMPVSYLRDVILSENRENNYLLDDQGQIFAASNQQEFERIQNLPEKTQPASSLFSFFDRLQQSSTNQTIVSDRELVSYIPFSEFEDEFRSQLPDLGWSTMTTIDKEIAFTAQRQLLLSFAIGTILITAVVAAIASIVGLKATQPLLQAAQAVKKLGQGNFDVRVPVSGRDELADLGNNINKMAGQIQDLLHTQEAEAKSQRQEKEKLQHGVMGLLLDVEGAKQGDLTVRANITDGVVGSIADAFNSTLKKLQILLQEVQQVSSEVGELSQAGEGSVRQLSKSALIQAAEIDKALISIDEINESVKSIADYAQEAAKIARDGSIQAKEGDLAMDATVDSIEKIRTTVANTSKKVKQLAESSQEIAQIVAIISGISEKTNLLAFNASVEAARAGEHGEGFRIVAEEVRRLADRITEATKDIQQLVTAIQQDTTLVLQGMESSTSEVVNGSELVRMTKLNLQSLAQTSQQIDRYLKSISTNTAKQTDDSKQVNEKINSIALVAKNTSDEAENVVQSLQTLVQEAQTLQASVSQFKL</sequence>
<dbReference type="CDD" id="cd06225">
    <property type="entry name" value="HAMP"/>
    <property type="match status" value="1"/>
</dbReference>
<dbReference type="PANTHER" id="PTHR32089:SF114">
    <property type="entry name" value="METHYL-ACCEPTING CHEMOTAXIS PROTEIN MCPB"/>
    <property type="match status" value="1"/>
</dbReference>
<dbReference type="Gene3D" id="1.10.287.950">
    <property type="entry name" value="Methyl-accepting chemotaxis protein"/>
    <property type="match status" value="1"/>
</dbReference>